<evidence type="ECO:0000313" key="2">
    <source>
        <dbReference type="EMBL" id="GLJ60895.1"/>
    </source>
</evidence>
<accession>A0A9W6LW85</accession>
<organism evidence="2 3">
    <name type="scientific">Microbacterium barkeri</name>
    <dbReference type="NCBI Taxonomy" id="33917"/>
    <lineage>
        <taxon>Bacteria</taxon>
        <taxon>Bacillati</taxon>
        <taxon>Actinomycetota</taxon>
        <taxon>Actinomycetes</taxon>
        <taxon>Micrococcales</taxon>
        <taxon>Microbacteriaceae</taxon>
        <taxon>Microbacterium</taxon>
    </lineage>
</organism>
<sequence>MRRPSAALVLTATALALAGCSGAAGVEAEPLEGVDLGAYDPAHPGNGLWLIPGEQAIAEIAEAVRAAGDVRYEGSYTELVVHDDPETPPSPGRTVSVTFAGDPESYEASLAAGDLALDVVVAEGAAYVRGNDAFAQRSGLAAARDGFVCLASASALDDWQPLLDPSLLVEQLLRSAEEVAVMPPAADAETAELVMGGSESPTGHLTVAAVGAPLPLEFLAGDGSGDGRFSFAGWGEDVAVTAPEDLAQGC</sequence>
<reference evidence="2" key="1">
    <citation type="journal article" date="2014" name="Int. J. Syst. Evol. Microbiol.">
        <title>Complete genome sequence of Corynebacterium casei LMG S-19264T (=DSM 44701T), isolated from a smear-ripened cheese.</title>
        <authorList>
            <consortium name="US DOE Joint Genome Institute (JGI-PGF)"/>
            <person name="Walter F."/>
            <person name="Albersmeier A."/>
            <person name="Kalinowski J."/>
            <person name="Ruckert C."/>
        </authorList>
    </citation>
    <scope>NUCLEOTIDE SEQUENCE</scope>
    <source>
        <strain evidence="2">VKM Ac-1020</strain>
    </source>
</reference>
<evidence type="ECO:0000256" key="1">
    <source>
        <dbReference type="SAM" id="SignalP"/>
    </source>
</evidence>
<evidence type="ECO:0000313" key="3">
    <source>
        <dbReference type="Proteomes" id="UP001142462"/>
    </source>
</evidence>
<reference evidence="2" key="2">
    <citation type="submission" date="2023-01" db="EMBL/GenBank/DDBJ databases">
        <authorList>
            <person name="Sun Q."/>
            <person name="Evtushenko L."/>
        </authorList>
    </citation>
    <scope>NUCLEOTIDE SEQUENCE</scope>
    <source>
        <strain evidence="2">VKM Ac-1020</strain>
    </source>
</reference>
<dbReference type="AlphaFoldDB" id="A0A9W6LW85"/>
<evidence type="ECO:0008006" key="4">
    <source>
        <dbReference type="Google" id="ProtNLM"/>
    </source>
</evidence>
<feature type="chain" id="PRO_5040744930" description="Lipoprotein" evidence="1">
    <location>
        <begin position="24"/>
        <end position="250"/>
    </location>
</feature>
<keyword evidence="1" id="KW-0732">Signal</keyword>
<protein>
    <recommendedName>
        <fullName evidence="4">Lipoprotein</fullName>
    </recommendedName>
</protein>
<keyword evidence="3" id="KW-1185">Reference proteome</keyword>
<feature type="signal peptide" evidence="1">
    <location>
        <begin position="1"/>
        <end position="23"/>
    </location>
</feature>
<dbReference type="Proteomes" id="UP001142462">
    <property type="component" value="Unassembled WGS sequence"/>
</dbReference>
<gene>
    <name evidence="2" type="ORF">GCM10017576_10240</name>
</gene>
<dbReference type="PROSITE" id="PS51257">
    <property type="entry name" value="PROKAR_LIPOPROTEIN"/>
    <property type="match status" value="1"/>
</dbReference>
<proteinExistence type="predicted"/>
<name>A0A9W6LW85_9MICO</name>
<dbReference type="EMBL" id="BSEJ01000003">
    <property type="protein sequence ID" value="GLJ60895.1"/>
    <property type="molecule type" value="Genomic_DNA"/>
</dbReference>
<comment type="caution">
    <text evidence="2">The sequence shown here is derived from an EMBL/GenBank/DDBJ whole genome shotgun (WGS) entry which is preliminary data.</text>
</comment>
<dbReference type="RefSeq" id="WP_271172607.1">
    <property type="nucleotide sequence ID" value="NZ_BSEJ01000003.1"/>
</dbReference>